<name>A0A7R9Z2Y7_9CHLO</name>
<protein>
    <submittedName>
        <fullName evidence="5">Uncharacterized protein</fullName>
    </submittedName>
</protein>
<dbReference type="PRINTS" id="PR00320">
    <property type="entry name" value="GPROTEINBRPT"/>
</dbReference>
<feature type="compositionally biased region" description="Gly residues" evidence="4">
    <location>
        <begin position="832"/>
        <end position="844"/>
    </location>
</feature>
<dbReference type="InterPro" id="IPR036322">
    <property type="entry name" value="WD40_repeat_dom_sf"/>
</dbReference>
<keyword evidence="2" id="KW-0677">Repeat</keyword>
<evidence type="ECO:0000313" key="5">
    <source>
        <dbReference type="EMBL" id="CAD8302190.1"/>
    </source>
</evidence>
<dbReference type="PANTHER" id="PTHR19848">
    <property type="entry name" value="WD40 REPEAT PROTEIN"/>
    <property type="match status" value="1"/>
</dbReference>
<gene>
    <name evidence="5" type="ORF">CEUR00632_LOCUS16440</name>
</gene>
<dbReference type="PROSITE" id="PS50082">
    <property type="entry name" value="WD_REPEATS_2"/>
    <property type="match status" value="5"/>
</dbReference>
<dbReference type="Gene3D" id="2.130.10.10">
    <property type="entry name" value="YVTN repeat-like/Quinoprotein amine dehydrogenase"/>
    <property type="match status" value="4"/>
</dbReference>
<reference evidence="5" key="1">
    <citation type="submission" date="2021-01" db="EMBL/GenBank/DDBJ databases">
        <authorList>
            <person name="Corre E."/>
            <person name="Pelletier E."/>
            <person name="Niang G."/>
            <person name="Scheremetjew M."/>
            <person name="Finn R."/>
            <person name="Kale V."/>
            <person name="Holt S."/>
            <person name="Cochrane G."/>
            <person name="Meng A."/>
            <person name="Brown T."/>
            <person name="Cohen L."/>
        </authorList>
    </citation>
    <scope>NUCLEOTIDE SEQUENCE</scope>
    <source>
        <strain evidence="5">CCMP219</strain>
    </source>
</reference>
<dbReference type="InterPro" id="IPR020472">
    <property type="entry name" value="WD40_PAC1"/>
</dbReference>
<dbReference type="AlphaFoldDB" id="A0A7R9Z2Y7"/>
<feature type="region of interest" description="Disordered" evidence="4">
    <location>
        <begin position="770"/>
        <end position="801"/>
    </location>
</feature>
<dbReference type="Pfam" id="PF00400">
    <property type="entry name" value="WD40"/>
    <property type="match status" value="5"/>
</dbReference>
<feature type="repeat" description="WD" evidence="3">
    <location>
        <begin position="215"/>
        <end position="249"/>
    </location>
</feature>
<sequence length="869" mass="95824">MAMEIVKVVEEVHEGDVTCIAYNKYRKEIYTSADGDKNIKVWDLRSGQLLRTQTGHKGMVTSLFFTASAHLLFSGSIDNTVGIWTDKGVNLQMMAVGGGPVFSLAWDDRRRFLIVGGQAIINVFRADLAEARKTSQQQRSVASGLKDGSNLTEAPQILKRVYPPLKGPDLCHSDVVNCMVITDGGKLITGGFDNCLCTYEFDKLDKPREAFQRIRRCHNAAIVSMSYDTSTNTILTGSIDGSMKVWSTEGRLLDKFENINDQPVCVAYVAPTNTYWASGRFGRLNVVDPRAPANITPFVKESNGLDRYNITHLFAPHGTELLFGATRHRQLVFWQYNPMAAYRSFTSHNEWVEALAVVKVTVNGVPSEELFTASADGMVLRWLQDTEQNCNVYQCVEDIKLHDKNIHTMVYSEVLECLITGGEDNMIQLYYLNQVVPTFNDVPLPTFFKDHEGRVTGLALMEGNLLASASYDCSIRVWDLTTMKGVAMLADATDTPIQCLEYAPERRELATCALGNKVKVWDMSDVRESGIVLARVLDHADGEASDEDRGQGKFAPRANMQWLTKSDMAGLPRANMPKMVEECINSAQRDVPEVTQCRWVSWRKVWVTAADDDMIRMWDADGNKVSQFAYLGGSVQCLYVDKANQLLVAAMSDKSAYCYNFDDPAPVAVYTGHQDVIRGVGFLEESSCFVTCSWDRSIRLWARPQDIASYMAASHGVGGANSEPSLLDDDARSVEHFVSSYEKEHPLEVPKALLEQHQWAVLSAIGVIEDKGGRGGRRGTKFRSEQQDREDDAPHDPPGTLGAALEHLGDELLTEINDISKQHMRSARAGSGDSGGGGSGGTSPGGRASPAKSTLRGAAAGTKPSNLKR</sequence>
<dbReference type="SUPFAM" id="SSF50978">
    <property type="entry name" value="WD40 repeat-like"/>
    <property type="match status" value="2"/>
</dbReference>
<dbReference type="EMBL" id="HBEC01035383">
    <property type="protein sequence ID" value="CAD8302190.1"/>
    <property type="molecule type" value="Transcribed_RNA"/>
</dbReference>
<evidence type="ECO:0000256" key="3">
    <source>
        <dbReference type="PROSITE-ProRule" id="PRU00221"/>
    </source>
</evidence>
<feature type="repeat" description="WD" evidence="3">
    <location>
        <begin position="10"/>
        <end position="52"/>
    </location>
</feature>
<dbReference type="PANTHER" id="PTHR19848:SF8">
    <property type="entry name" value="F-BOX AND WD REPEAT DOMAIN CONTAINING 7"/>
    <property type="match status" value="1"/>
</dbReference>
<evidence type="ECO:0000256" key="4">
    <source>
        <dbReference type="SAM" id="MobiDB-lite"/>
    </source>
</evidence>
<evidence type="ECO:0000256" key="1">
    <source>
        <dbReference type="ARBA" id="ARBA00022574"/>
    </source>
</evidence>
<dbReference type="SMART" id="SM00320">
    <property type="entry name" value="WD40"/>
    <property type="match status" value="12"/>
</dbReference>
<feature type="compositionally biased region" description="Basic and acidic residues" evidence="4">
    <location>
        <begin position="782"/>
        <end position="795"/>
    </location>
</feature>
<dbReference type="PROSITE" id="PS50294">
    <property type="entry name" value="WD_REPEATS_REGION"/>
    <property type="match status" value="5"/>
</dbReference>
<proteinExistence type="predicted"/>
<dbReference type="InterPro" id="IPR001680">
    <property type="entry name" value="WD40_rpt"/>
</dbReference>
<feature type="repeat" description="WD" evidence="3">
    <location>
        <begin position="53"/>
        <end position="84"/>
    </location>
</feature>
<dbReference type="InterPro" id="IPR015943">
    <property type="entry name" value="WD40/YVTN_repeat-like_dom_sf"/>
</dbReference>
<feature type="region of interest" description="Disordered" evidence="4">
    <location>
        <begin position="818"/>
        <end position="869"/>
    </location>
</feature>
<dbReference type="InterPro" id="IPR019775">
    <property type="entry name" value="WD40_repeat_CS"/>
</dbReference>
<organism evidence="5">
    <name type="scientific">Chlamydomonas euryale</name>
    <dbReference type="NCBI Taxonomy" id="1486919"/>
    <lineage>
        <taxon>Eukaryota</taxon>
        <taxon>Viridiplantae</taxon>
        <taxon>Chlorophyta</taxon>
        <taxon>core chlorophytes</taxon>
        <taxon>Chlorophyceae</taxon>
        <taxon>CS clade</taxon>
        <taxon>Chlamydomonadales</taxon>
        <taxon>Chlamydomonadaceae</taxon>
        <taxon>Chlamydomonas</taxon>
    </lineage>
</organism>
<accession>A0A7R9Z2Y7</accession>
<keyword evidence="1 3" id="KW-0853">WD repeat</keyword>
<dbReference type="PROSITE" id="PS00678">
    <property type="entry name" value="WD_REPEATS_1"/>
    <property type="match status" value="1"/>
</dbReference>
<feature type="repeat" description="WD" evidence="3">
    <location>
        <begin position="670"/>
        <end position="701"/>
    </location>
</feature>
<feature type="repeat" description="WD" evidence="3">
    <location>
        <begin position="448"/>
        <end position="488"/>
    </location>
</feature>
<evidence type="ECO:0000256" key="2">
    <source>
        <dbReference type="ARBA" id="ARBA00022737"/>
    </source>
</evidence>